<keyword evidence="1" id="KW-0732">Signal</keyword>
<dbReference type="OrthoDB" id="2910287at2759"/>
<keyword evidence="3" id="KW-1185">Reference proteome</keyword>
<dbReference type="Proteomes" id="UP000799753">
    <property type="component" value="Unassembled WGS sequence"/>
</dbReference>
<evidence type="ECO:0000256" key="1">
    <source>
        <dbReference type="SAM" id="SignalP"/>
    </source>
</evidence>
<feature type="chain" id="PRO_5025373084" evidence="1">
    <location>
        <begin position="21"/>
        <end position="146"/>
    </location>
</feature>
<organism evidence="2 3">
    <name type="scientific">Massarina eburnea CBS 473.64</name>
    <dbReference type="NCBI Taxonomy" id="1395130"/>
    <lineage>
        <taxon>Eukaryota</taxon>
        <taxon>Fungi</taxon>
        <taxon>Dikarya</taxon>
        <taxon>Ascomycota</taxon>
        <taxon>Pezizomycotina</taxon>
        <taxon>Dothideomycetes</taxon>
        <taxon>Pleosporomycetidae</taxon>
        <taxon>Pleosporales</taxon>
        <taxon>Massarineae</taxon>
        <taxon>Massarinaceae</taxon>
        <taxon>Massarina</taxon>
    </lineage>
</organism>
<sequence length="146" mass="15374">MMSSAARAFLSLFLIIAVSALPSPHHHPGDATLPLFPRQASAPSASAAAEPGEQASLFACENVFWGGKCAIHHYTLGSGDCSTLDGKTSAVGPDAGFKCTFYKNGVCRDLTGTDSITLVHPGSPNLLSTERGNFNDALLSYQCWKE</sequence>
<accession>A0A6A6RX75</accession>
<dbReference type="EMBL" id="MU006787">
    <property type="protein sequence ID" value="KAF2639351.1"/>
    <property type="molecule type" value="Genomic_DNA"/>
</dbReference>
<gene>
    <name evidence="2" type="ORF">P280DRAFT_59405</name>
</gene>
<proteinExistence type="predicted"/>
<evidence type="ECO:0000313" key="2">
    <source>
        <dbReference type="EMBL" id="KAF2639351.1"/>
    </source>
</evidence>
<dbReference type="AlphaFoldDB" id="A0A6A6RX75"/>
<reference evidence="2" key="1">
    <citation type="journal article" date="2020" name="Stud. Mycol.">
        <title>101 Dothideomycetes genomes: a test case for predicting lifestyles and emergence of pathogens.</title>
        <authorList>
            <person name="Haridas S."/>
            <person name="Albert R."/>
            <person name="Binder M."/>
            <person name="Bloem J."/>
            <person name="Labutti K."/>
            <person name="Salamov A."/>
            <person name="Andreopoulos B."/>
            <person name="Baker S."/>
            <person name="Barry K."/>
            <person name="Bills G."/>
            <person name="Bluhm B."/>
            <person name="Cannon C."/>
            <person name="Castanera R."/>
            <person name="Culley D."/>
            <person name="Daum C."/>
            <person name="Ezra D."/>
            <person name="Gonzalez J."/>
            <person name="Henrissat B."/>
            <person name="Kuo A."/>
            <person name="Liang C."/>
            <person name="Lipzen A."/>
            <person name="Lutzoni F."/>
            <person name="Magnuson J."/>
            <person name="Mondo S."/>
            <person name="Nolan M."/>
            <person name="Ohm R."/>
            <person name="Pangilinan J."/>
            <person name="Park H.-J."/>
            <person name="Ramirez L."/>
            <person name="Alfaro M."/>
            <person name="Sun H."/>
            <person name="Tritt A."/>
            <person name="Yoshinaga Y."/>
            <person name="Zwiers L.-H."/>
            <person name="Turgeon B."/>
            <person name="Goodwin S."/>
            <person name="Spatafora J."/>
            <person name="Crous P."/>
            <person name="Grigoriev I."/>
        </authorList>
    </citation>
    <scope>NUCLEOTIDE SEQUENCE</scope>
    <source>
        <strain evidence="2">CBS 473.64</strain>
    </source>
</reference>
<protein>
    <submittedName>
        <fullName evidence="2">Uncharacterized protein</fullName>
    </submittedName>
</protein>
<feature type="signal peptide" evidence="1">
    <location>
        <begin position="1"/>
        <end position="20"/>
    </location>
</feature>
<name>A0A6A6RX75_9PLEO</name>
<evidence type="ECO:0000313" key="3">
    <source>
        <dbReference type="Proteomes" id="UP000799753"/>
    </source>
</evidence>